<accession>A0ABW4AKA2</accession>
<feature type="transmembrane region" description="Helical" evidence="1">
    <location>
        <begin position="150"/>
        <end position="174"/>
    </location>
</feature>
<dbReference type="RefSeq" id="WP_317793557.1">
    <property type="nucleotide sequence ID" value="NZ_AP028461.1"/>
</dbReference>
<keyword evidence="1" id="KW-0812">Transmembrane</keyword>
<feature type="transmembrane region" description="Helical" evidence="1">
    <location>
        <begin position="56"/>
        <end position="74"/>
    </location>
</feature>
<evidence type="ECO:0000313" key="3">
    <source>
        <dbReference type="Proteomes" id="UP001597183"/>
    </source>
</evidence>
<sequence length="224" mass="22962">MAPPLLAPRRPGAAFTSEPALADAVQKAVAGYWQGGVREFPPALAGLVDYWTRYHLVKSVTAALLLIVLVALAVRAGRRPVVASLAAVPALFAVALVMANVQGVVAPFASLLPLVAGAGSLEPARQDLAGSLASGSPAAPAVEVMVADFALYHVAMVAIAAVVATALAAVSWWIRRRSADLPGRRWWFVTSAAMSLLVAVVAVANASTAADPAPALLAFLNGGW</sequence>
<proteinExistence type="predicted"/>
<gene>
    <name evidence="2" type="ORF">ACFQ5G_35535</name>
</gene>
<organism evidence="2 3">
    <name type="scientific">Actinoplanes sichuanensis</name>
    <dbReference type="NCBI Taxonomy" id="512349"/>
    <lineage>
        <taxon>Bacteria</taxon>
        <taxon>Bacillati</taxon>
        <taxon>Actinomycetota</taxon>
        <taxon>Actinomycetes</taxon>
        <taxon>Micromonosporales</taxon>
        <taxon>Micromonosporaceae</taxon>
        <taxon>Actinoplanes</taxon>
    </lineage>
</organism>
<protein>
    <submittedName>
        <fullName evidence="2">Uncharacterized protein</fullName>
    </submittedName>
</protein>
<evidence type="ECO:0000313" key="2">
    <source>
        <dbReference type="EMBL" id="MFD1370680.1"/>
    </source>
</evidence>
<comment type="caution">
    <text evidence="2">The sequence shown here is derived from an EMBL/GenBank/DDBJ whole genome shotgun (WGS) entry which is preliminary data.</text>
</comment>
<dbReference type="EMBL" id="JBHTMK010000044">
    <property type="protein sequence ID" value="MFD1370680.1"/>
    <property type="molecule type" value="Genomic_DNA"/>
</dbReference>
<keyword evidence="1" id="KW-0472">Membrane</keyword>
<keyword evidence="1" id="KW-1133">Transmembrane helix</keyword>
<name>A0ABW4AKA2_9ACTN</name>
<reference evidence="3" key="1">
    <citation type="journal article" date="2019" name="Int. J. Syst. Evol. Microbiol.">
        <title>The Global Catalogue of Microorganisms (GCM) 10K type strain sequencing project: providing services to taxonomists for standard genome sequencing and annotation.</title>
        <authorList>
            <consortium name="The Broad Institute Genomics Platform"/>
            <consortium name="The Broad Institute Genome Sequencing Center for Infectious Disease"/>
            <person name="Wu L."/>
            <person name="Ma J."/>
        </authorList>
    </citation>
    <scope>NUCLEOTIDE SEQUENCE [LARGE SCALE GENOMIC DNA]</scope>
    <source>
        <strain evidence="3">CCM 7526</strain>
    </source>
</reference>
<evidence type="ECO:0000256" key="1">
    <source>
        <dbReference type="SAM" id="Phobius"/>
    </source>
</evidence>
<keyword evidence="3" id="KW-1185">Reference proteome</keyword>
<feature type="transmembrane region" description="Helical" evidence="1">
    <location>
        <begin position="186"/>
        <end position="207"/>
    </location>
</feature>
<feature type="transmembrane region" description="Helical" evidence="1">
    <location>
        <begin position="81"/>
        <end position="101"/>
    </location>
</feature>
<dbReference type="Proteomes" id="UP001597183">
    <property type="component" value="Unassembled WGS sequence"/>
</dbReference>